<evidence type="ECO:0000256" key="22">
    <source>
        <dbReference type="ARBA" id="ARBA00057339"/>
    </source>
</evidence>
<dbReference type="Gene3D" id="1.20.1070.10">
    <property type="entry name" value="Rhodopsin 7-helix transmembrane proteins"/>
    <property type="match status" value="1"/>
</dbReference>
<dbReference type="PANTHER" id="PTHR10239">
    <property type="entry name" value="ISTHMIN-2"/>
    <property type="match status" value="1"/>
</dbReference>
<dbReference type="InterPro" id="IPR013320">
    <property type="entry name" value="ConA-like_dom_sf"/>
</dbReference>
<feature type="compositionally biased region" description="Basic and acidic residues" evidence="25">
    <location>
        <begin position="1433"/>
        <end position="1446"/>
    </location>
</feature>
<dbReference type="InterPro" id="IPR043838">
    <property type="entry name" value="AGRB_N"/>
</dbReference>
<evidence type="ECO:0000256" key="23">
    <source>
        <dbReference type="ARBA" id="ARBA00063879"/>
    </source>
</evidence>
<dbReference type="GO" id="GO:0016525">
    <property type="term" value="P:negative regulation of angiogenesis"/>
    <property type="evidence" value="ECO:0007669"/>
    <property type="project" value="InterPro"/>
</dbReference>
<feature type="region of interest" description="Disordered" evidence="25">
    <location>
        <begin position="2060"/>
        <end position="2127"/>
    </location>
</feature>
<feature type="region of interest" description="Disordered" evidence="25">
    <location>
        <begin position="1433"/>
        <end position="1475"/>
    </location>
</feature>
<feature type="region of interest" description="Disordered" evidence="25">
    <location>
        <begin position="1296"/>
        <end position="1321"/>
    </location>
</feature>
<dbReference type="Pfam" id="PF01825">
    <property type="entry name" value="GPS"/>
    <property type="match status" value="1"/>
</dbReference>
<dbReference type="Gene3D" id="4.10.1240.10">
    <property type="entry name" value="GPCR, family 2, extracellular hormone receptor domain"/>
    <property type="match status" value="1"/>
</dbReference>
<evidence type="ECO:0000256" key="2">
    <source>
        <dbReference type="ARBA" id="ARBA00004651"/>
    </source>
</evidence>
<dbReference type="FunFam" id="4.10.1240.10:FF:000002">
    <property type="entry name" value="Adhesion G protein-coupled receptor B2"/>
    <property type="match status" value="1"/>
</dbReference>
<dbReference type="FunFam" id="2.20.100.10:FF:000003">
    <property type="entry name" value="Adhesion G protein-coupled receptor B2"/>
    <property type="match status" value="2"/>
</dbReference>
<feature type="transmembrane region" description="Helical" evidence="26">
    <location>
        <begin position="895"/>
        <end position="916"/>
    </location>
</feature>
<dbReference type="SUPFAM" id="SSF82895">
    <property type="entry name" value="TSP-1 type 1 repeat"/>
    <property type="match status" value="4"/>
</dbReference>
<dbReference type="InterPro" id="IPR000832">
    <property type="entry name" value="GPCR_2_secretin-like"/>
</dbReference>
<dbReference type="InterPro" id="IPR008160">
    <property type="entry name" value="Collagen"/>
</dbReference>
<keyword evidence="14" id="KW-0176">Collagen</keyword>
<keyword evidence="4" id="KW-1003">Cell membrane</keyword>
<protein>
    <recommendedName>
        <fullName evidence="24">Collagen alpha-1(XVI) chain</fullName>
    </recommendedName>
</protein>
<evidence type="ECO:0000256" key="3">
    <source>
        <dbReference type="ARBA" id="ARBA00007343"/>
    </source>
</evidence>
<dbReference type="SMART" id="SM00008">
    <property type="entry name" value="HormR"/>
    <property type="match status" value="1"/>
</dbReference>
<evidence type="ECO:0000256" key="9">
    <source>
        <dbReference type="ARBA" id="ARBA00022729"/>
    </source>
</evidence>
<dbReference type="FunFam" id="1.20.1070.10:FF:000016">
    <property type="entry name" value="Adhesion G protein-coupled receptor B2"/>
    <property type="match status" value="1"/>
</dbReference>
<feature type="region of interest" description="Disordered" evidence="25">
    <location>
        <begin position="1868"/>
        <end position="2048"/>
    </location>
</feature>
<feature type="chain" id="PRO_5035252769" description="Collagen alpha-1(XVI) chain" evidence="27">
    <location>
        <begin position="21"/>
        <end position="2776"/>
    </location>
</feature>
<dbReference type="FunFam" id="2.60.120.200:FF:000094">
    <property type="entry name" value="Collagen type XVI alpha 1 chain"/>
    <property type="match status" value="1"/>
</dbReference>
<evidence type="ECO:0000256" key="14">
    <source>
        <dbReference type="ARBA" id="ARBA00023119"/>
    </source>
</evidence>
<feature type="compositionally biased region" description="Pro residues" evidence="25">
    <location>
        <begin position="2332"/>
        <end position="2341"/>
    </location>
</feature>
<feature type="region of interest" description="Disordered" evidence="25">
    <location>
        <begin position="2163"/>
        <end position="2601"/>
    </location>
</feature>
<dbReference type="InterPro" id="IPR057244">
    <property type="entry name" value="GAIN_B"/>
</dbReference>
<feature type="compositionally biased region" description="Pro residues" evidence="25">
    <location>
        <begin position="2371"/>
        <end position="2380"/>
    </location>
</feature>
<evidence type="ECO:0000256" key="1">
    <source>
        <dbReference type="ARBA" id="ARBA00004498"/>
    </source>
</evidence>
<feature type="transmembrane region" description="Helical" evidence="26">
    <location>
        <begin position="1045"/>
        <end position="1068"/>
    </location>
</feature>
<evidence type="ECO:0000256" key="6">
    <source>
        <dbReference type="ARBA" id="ARBA00022530"/>
    </source>
</evidence>
<dbReference type="SUPFAM" id="SSF81321">
    <property type="entry name" value="Family A G protein-coupled receptor-like"/>
    <property type="match status" value="1"/>
</dbReference>
<feature type="domain" description="GAIN-B" evidence="28">
    <location>
        <begin position="716"/>
        <end position="885"/>
    </location>
</feature>
<feature type="domain" description="G-protein coupled receptors family 2 profile 2" evidence="30">
    <location>
        <begin position="893"/>
        <end position="1142"/>
    </location>
</feature>
<feature type="region of interest" description="Disordered" evidence="25">
    <location>
        <begin position="215"/>
        <end position="262"/>
    </location>
</feature>
<evidence type="ECO:0000259" key="29">
    <source>
        <dbReference type="PROSITE" id="PS50227"/>
    </source>
</evidence>
<feature type="compositionally biased region" description="Polar residues" evidence="25">
    <location>
        <begin position="1460"/>
        <end position="1469"/>
    </location>
</feature>
<evidence type="ECO:0000256" key="5">
    <source>
        <dbReference type="ARBA" id="ARBA00022525"/>
    </source>
</evidence>
<dbReference type="InterPro" id="IPR008077">
    <property type="entry name" value="GPCR_2_brain_angio_inhib"/>
</dbReference>
<name>A0A8J6G2S3_MICOH</name>
<evidence type="ECO:0000256" key="26">
    <source>
        <dbReference type="SAM" id="Phobius"/>
    </source>
</evidence>
<dbReference type="GO" id="GO:0051965">
    <property type="term" value="P:positive regulation of synapse assembly"/>
    <property type="evidence" value="ECO:0007669"/>
    <property type="project" value="UniProtKB-ARBA"/>
</dbReference>
<dbReference type="Pfam" id="PF00002">
    <property type="entry name" value="7tm_2"/>
    <property type="match status" value="1"/>
</dbReference>
<keyword evidence="5" id="KW-0964">Secreted</keyword>
<feature type="region of interest" description="Disordered" evidence="25">
    <location>
        <begin position="1356"/>
        <end position="1396"/>
    </location>
</feature>
<dbReference type="GO" id="GO:0004930">
    <property type="term" value="F:G protein-coupled receptor activity"/>
    <property type="evidence" value="ECO:0007669"/>
    <property type="project" value="UniProtKB-KW"/>
</dbReference>
<comment type="similarity">
    <text evidence="3">Belongs to the G-protein coupled receptor 2 family. Adhesion G-protein coupled receptor (ADGR) subfamily.</text>
</comment>
<dbReference type="PRINTS" id="PR00249">
    <property type="entry name" value="GPCRSECRETIN"/>
</dbReference>
<dbReference type="FunFam" id="2.20.100.10:FF:000004">
    <property type="entry name" value="Adhesion G protein-coupled receptor B2"/>
    <property type="match status" value="1"/>
</dbReference>
<dbReference type="InterPro" id="IPR000884">
    <property type="entry name" value="TSP1_rpt"/>
</dbReference>
<dbReference type="PANTHER" id="PTHR10239:SF32">
    <property type="entry name" value="ADHESION G PROTEIN-COUPLED RECEPTOR B2"/>
    <property type="match status" value="1"/>
</dbReference>
<evidence type="ECO:0000256" key="20">
    <source>
        <dbReference type="ARBA" id="ARBA00023278"/>
    </source>
</evidence>
<feature type="compositionally biased region" description="Low complexity" evidence="25">
    <location>
        <begin position="1946"/>
        <end position="1962"/>
    </location>
</feature>
<evidence type="ECO:0000256" key="10">
    <source>
        <dbReference type="ARBA" id="ARBA00022737"/>
    </source>
</evidence>
<evidence type="ECO:0000256" key="13">
    <source>
        <dbReference type="ARBA" id="ARBA00023040"/>
    </source>
</evidence>
<evidence type="ECO:0000256" key="12">
    <source>
        <dbReference type="ARBA" id="ARBA00022989"/>
    </source>
</evidence>
<dbReference type="PROSITE" id="PS50221">
    <property type="entry name" value="GAIN_B"/>
    <property type="match status" value="1"/>
</dbReference>
<feature type="compositionally biased region" description="Low complexity" evidence="25">
    <location>
        <begin position="2440"/>
        <end position="2456"/>
    </location>
</feature>
<keyword evidence="8 26" id="KW-0812">Transmembrane</keyword>
<dbReference type="PROSITE" id="PS50261">
    <property type="entry name" value="G_PROTEIN_RECEP_F2_4"/>
    <property type="match status" value="1"/>
</dbReference>
<comment type="caution">
    <text evidence="31">The sequence shown here is derived from an EMBL/GenBank/DDBJ whole genome shotgun (WGS) entry which is preliminary data.</text>
</comment>
<dbReference type="Gene3D" id="1.25.40.610">
    <property type="match status" value="1"/>
</dbReference>
<feature type="compositionally biased region" description="Low complexity" evidence="25">
    <location>
        <begin position="2111"/>
        <end position="2127"/>
    </location>
</feature>
<keyword evidence="16" id="KW-1015">Disulfide bond</keyword>
<dbReference type="Pfam" id="PF01391">
    <property type="entry name" value="Collagen"/>
    <property type="match status" value="5"/>
</dbReference>
<evidence type="ECO:0000256" key="27">
    <source>
        <dbReference type="SAM" id="SignalP"/>
    </source>
</evidence>
<dbReference type="PRINTS" id="PR01694">
    <property type="entry name" value="BAIPRECURSOR"/>
</dbReference>
<evidence type="ECO:0000256" key="25">
    <source>
        <dbReference type="SAM" id="MobiDB-lite"/>
    </source>
</evidence>
<feature type="transmembrane region" description="Helical" evidence="26">
    <location>
        <begin position="1006"/>
        <end position="1025"/>
    </location>
</feature>
<dbReference type="Pfam" id="PF00090">
    <property type="entry name" value="TSP_1"/>
    <property type="match status" value="4"/>
</dbReference>
<keyword evidence="11" id="KW-0130">Cell adhesion</keyword>
<evidence type="ECO:0000256" key="11">
    <source>
        <dbReference type="ARBA" id="ARBA00022889"/>
    </source>
</evidence>
<comment type="subunit">
    <text evidence="23">Homotrimer. Interacts with FBN1, fibronectin and integrins ITGA1/ITGB1 and ITGA2/ITGB1. Integrin ITGA1/ITGB1 binds to a unique site within COL16A1 located close to its C-terminal end between collagenous domains COL1-COL3.</text>
</comment>
<evidence type="ECO:0000256" key="15">
    <source>
        <dbReference type="ARBA" id="ARBA00023136"/>
    </source>
</evidence>
<evidence type="ECO:0000256" key="4">
    <source>
        <dbReference type="ARBA" id="ARBA00022475"/>
    </source>
</evidence>
<dbReference type="InterPro" id="IPR048287">
    <property type="entry name" value="TSPN-like_N"/>
</dbReference>
<evidence type="ECO:0000256" key="18">
    <source>
        <dbReference type="ARBA" id="ARBA00023180"/>
    </source>
</evidence>
<evidence type="ECO:0000256" key="7">
    <source>
        <dbReference type="ARBA" id="ARBA00022553"/>
    </source>
</evidence>
<feature type="transmembrane region" description="Helical" evidence="26">
    <location>
        <begin position="958"/>
        <end position="985"/>
    </location>
</feature>
<dbReference type="Gene3D" id="2.20.100.10">
    <property type="entry name" value="Thrombospondin type-1 (TSP1) repeat"/>
    <property type="match status" value="4"/>
</dbReference>
<dbReference type="GO" id="GO:0005581">
    <property type="term" value="C:collagen trimer"/>
    <property type="evidence" value="ECO:0007669"/>
    <property type="project" value="UniProtKB-KW"/>
</dbReference>
<dbReference type="InterPro" id="IPR051867">
    <property type="entry name" value="Angio_Inhib/Adhesion_GPCR"/>
</dbReference>
<feature type="compositionally biased region" description="Pro residues" evidence="25">
    <location>
        <begin position="2096"/>
        <end position="2110"/>
    </location>
</feature>
<dbReference type="EMBL" id="JAATJU010025600">
    <property type="protein sequence ID" value="KAH0503209.1"/>
    <property type="molecule type" value="Genomic_DNA"/>
</dbReference>
<feature type="compositionally biased region" description="Low complexity" evidence="25">
    <location>
        <begin position="2026"/>
        <end position="2037"/>
    </location>
</feature>
<dbReference type="PROSITE" id="PS50227">
    <property type="entry name" value="G_PROTEIN_RECEP_F2_3"/>
    <property type="match status" value="1"/>
</dbReference>
<keyword evidence="17 31" id="KW-0675">Receptor</keyword>
<keyword evidence="9 27" id="KW-0732">Signal</keyword>
<dbReference type="Pfam" id="PF16489">
    <property type="entry name" value="GAIN"/>
    <property type="match status" value="1"/>
</dbReference>
<dbReference type="Pfam" id="PF19188">
    <property type="entry name" value="AGRB_N"/>
    <property type="match status" value="1"/>
</dbReference>
<keyword evidence="7" id="KW-0597">Phosphoprotein</keyword>
<sequence>MTPACPLLLSVILSLRLATAFDPAPSACSALASGVLYGAFSLQDLFPTIASGCSWTLENPDPTKYSLYLRFNRQEQVCTHFAPRLLPLDHYLVNFTCLRPGPEEAAAQAESEVGRPEEEEEAASGLELCGGSGPFTFLHFDKNFVQLCLSAEPSEAPRLLAPAALAFRFVEVLLINNNNSSQFTCGVLCRWSEECGRAAGRACGFAQPGCSCPGEAGASPTTTTPPGPPAAHTLSNALVPGGPAPPAEADLHSGSSNDLFTTEMRYGDPAAEEWSPWSVCSLTCGQGLQVRTRSCVSSPYGTLCSGPLRETRPCNNSATCPVHGVWEEWGSWSLCSRSCGRGSRSRMRTCVPPQHGGKACEGPELQTKLCSMAACPVEGQWLEWGPWGPCSSSCANGTQQRSRKCSVAGPAWATCTGALTDTRECSNLECPATDGKWGPWNAWSLCSKTCDTGWQRRFRMCQASGTQGYPCEGTGEEVKPCSEKRCPAFHEMCRDEYVMLMTWKKAAAGEIIYNKCPPNASGSASRRCLLSAQGVAYWGLPSFARCISHEYRYLYLSLREHLAKGQRMLAGEGMSQVVRSLQELLARRTYYSGDLLFSVDILRNVTDTFKRATYVPSADDVQRFFQVVSFMVDSENKDKWDDAQQVSPGSVHLLRVVEDFIHLVGDALKAFQSSLIVTDNLVISIQREPISAVSSDITFPMRGRRGMKDWVRHSEDRLFLPKEVLSLSAPGKPATPGAATAGSPGRGRGPGTVPPGPGHAHQRLLPADPDESSYFVIGAVLYRTLGLILPPPRPPLAVTSRVMTVTVRPPTQPPAEPLITVELSYIINGTTDPHCASWDYSRADASSGDWNTESCQTLETQAAHTRCQCQHLSTFAVLAQPPKDLSLELAGAPSVPLVIGCAVSCMALLTLLAIYAAFWRFIKSERSIILLNFCLSILASNILILVGQSRVLSKAGAGSWGCGVCTMTAAFLHFFFLSSFCWVLTEAWQSYLAVIGRMRTRLVRKRFLCLGWGLPALVVAVSVGFTRTKGYGTSSYCWLSLEGGLLYAFVGPAAVIVLVNMLIGIIVFNKLMARDGVSDKSKKQRAGASLWSSCVVLPLLALTWMSAVLAMTDRRSVLFQALFAVFNSAQGFVITAVHCFLRREVQDVVKCQMGVCRADESEDSPDSCKNGQLQILSDFEKDVDLACQTVLFKEVNTCNPSTITGTLSRLSLDEDEEPKSCLVGPEGGLSFSPLPGNILVPMGASPGLGEPPPPQETNPVYMCGEGGLRQLDLTWLRPSEPGSEGDYMVLPRRTLSLQPGGGGTGGEEAPRARPEGTPRRAAKTLAHTEGYPSFLSVEHSGLGLGPAYGSLQNPYGMTFQPPPPTPSARPVPEPGERSRTMPRTVPGSTMKLGSLERKKLRYSDLDFEKVMHTRKRHSELYHELNQKFHTFDRYRSQSSAKEKPSPGERPSLSQHRRHQSWSTFKSMTLGSLPPKPRERLALHRAAAWEPTEPPDGDFQTEVEHMEEHVHNMYMSTVRALNQPGFLSPLIGLAPAAGEQCPSSQQEGLKLEHSSDPSTNVTGFNLIRRLNLMKISAIKKIRNPKGPLILRLGAAPLTQPTRKVFPRGLPEEFVLVLTVLLKKQTFRNTWYLFQVTDANGYPQISLEVNSQEQSLELRAQGQDGDFVSCIFPVPQLFDLRWHKLMLSVAGRVASVHVDCISASSQPLGPWQPIRPGGHVFLGLDAEQGKPVSFDLQQAHIYCDPELVLEEGCCEILPGGCPPETSKARRDTQSNELIEINPQTEGKVYTRCFCFEEPQNSKVGEPGRYKGDCSTLDLAEACHQTQQVMCPSLRNLGGISRVCSCIWHLYRFPLTICSLFGPQGNFGDAGPAGVPGPPGPVGPAGTKGAKGEPCEPCAALSRLPDGDSHVVHLPGPAGEKGEPGPPGFGLPGKQGRAGERGLKGQKGDAGNPGDPGTPGTTGQPGMSGEPGVRGPAGPKGEKGDGCTACSSLQGALTDVSGLPGKPGPKGEPGPEGVGRPGKPGQPGLPGVQGPPGLKGTQYGGQGSRILWLDLPPPRTYSLPGVLSLQGEKGSRGEKGEPGECSCTSRGEAIFSGMPGPPGVPGPPGPPGLPGLQGLPGHNGLPGQPGLTAELVGISQDTLATSICGNCAQAQTAHPAFLLEKGEKGDQGVPGVPGFDNCARGDNSEGEPGCPGNPGLPGPPGLPGQRGEEGPPGMRGSPGPPGPIGPPGFPGTVGSPGLPGLQGERGLTGLTGDKGEPGPPGQPGYPGAMGPPGLPGIKGERGYTGPAGEKGESGGFQLYSSLWRQGPRGERGPQGSSGEKGDQGFQGQPGFPGPPGPPGFPGKAGAPGPPGPQAEKGSEGIRGPSGLPGSPGPPGPPGIQGPAGLEGLDGKDGKPGLRGDPGPAGPPGLMGPPGFKGKPGHPGLPGPKGDCGKPGPPGSSGRPGAEGEPGAMGPQGRPGPPGHLGPQGPPGQPGPPGISTMGLKGDRGAPGERGLAGLPGQSGTPGHPGPPGEPGSDGAAGKEGPPGKQGLYGPPGPKGDPGPAGQKGQAGEKGRSGMPGGPGKSGSMGPIGPPGPAGERGHPGSPGPAGNPGLPGLPGSMGDMVNYDDIKRFIRQEIIKMFDERMAYYTSRMQFPMEVAAAPGRPGPPGKDGAPGRPGAPGSPGLPGQIGREGRQGLPGMRGLPGTKGEKGDIGVGIAGENGLPGPPGPQGPPGYGKMGATGPMGQQGIPGIPGPPGPMGQPGKAGHCNPSDCFGAMPMEQQYPPMKNMKGPFG</sequence>
<dbReference type="InterPro" id="IPR036445">
    <property type="entry name" value="GPCR_2_extracell_dom_sf"/>
</dbReference>
<dbReference type="InterPro" id="IPR001879">
    <property type="entry name" value="GPCR_2_extracellular_dom"/>
</dbReference>
<comment type="similarity">
    <text evidence="21">Belongs to the fibril-associated collagens with interrupted helices (FACIT) family.</text>
</comment>
<feature type="compositionally biased region" description="Pro residues" evidence="25">
    <location>
        <begin position="1360"/>
        <end position="1373"/>
    </location>
</feature>
<evidence type="ECO:0000256" key="16">
    <source>
        <dbReference type="ARBA" id="ARBA00023157"/>
    </source>
</evidence>
<feature type="region of interest" description="Disordered" evidence="25">
    <location>
        <begin position="2641"/>
        <end position="2718"/>
    </location>
</feature>
<feature type="compositionally biased region" description="Basic and acidic residues" evidence="25">
    <location>
        <begin position="2389"/>
        <end position="2398"/>
    </location>
</feature>
<feature type="compositionally biased region" description="Pro residues" evidence="25">
    <location>
        <begin position="2219"/>
        <end position="2230"/>
    </location>
</feature>
<comment type="function">
    <text evidence="22">Involved in mediating cell attachment and inducing integrin-mediated cellular reactions, such as cell spreading and alterations in cell morphology.</text>
</comment>
<dbReference type="InterPro" id="IPR000203">
    <property type="entry name" value="GPS"/>
</dbReference>
<dbReference type="InterPro" id="IPR046338">
    <property type="entry name" value="GAIN_dom_sf"/>
</dbReference>
<dbReference type="GO" id="GO:0007155">
    <property type="term" value="P:cell adhesion"/>
    <property type="evidence" value="ECO:0007669"/>
    <property type="project" value="UniProtKB-KW"/>
</dbReference>
<keyword evidence="10" id="KW-0677">Repeat</keyword>
<keyword evidence="19" id="KW-0807">Transducer</keyword>
<dbReference type="InterPro" id="IPR032471">
    <property type="entry name" value="AGRL2-4_GAIN_subdom_A"/>
</dbReference>
<feature type="transmembrane region" description="Helical" evidence="26">
    <location>
        <begin position="1089"/>
        <end position="1111"/>
    </location>
</feature>
<feature type="region of interest" description="Disordered" evidence="25">
    <location>
        <begin position="727"/>
        <end position="765"/>
    </location>
</feature>
<dbReference type="InterPro" id="IPR036383">
    <property type="entry name" value="TSP1_rpt_sf"/>
</dbReference>
<dbReference type="Gene3D" id="2.60.220.50">
    <property type="match status" value="1"/>
</dbReference>
<keyword evidence="20" id="KW-0379">Hydroxylation</keyword>
<dbReference type="GO" id="GO:0007166">
    <property type="term" value="P:cell surface receptor signaling pathway"/>
    <property type="evidence" value="ECO:0007669"/>
    <property type="project" value="InterPro"/>
</dbReference>
<feature type="compositionally biased region" description="Basic and acidic residues" evidence="25">
    <location>
        <begin position="1934"/>
        <end position="1944"/>
    </location>
</feature>
<dbReference type="GO" id="GO:0005886">
    <property type="term" value="C:plasma membrane"/>
    <property type="evidence" value="ECO:0007669"/>
    <property type="project" value="UniProtKB-SubCell"/>
</dbReference>
<dbReference type="PROSITE" id="PS50092">
    <property type="entry name" value="TSP1"/>
    <property type="match status" value="4"/>
</dbReference>
<reference evidence="31" key="1">
    <citation type="submission" date="2020-03" db="EMBL/GenBank/DDBJ databases">
        <title>Studies in the Genomics of Life Span.</title>
        <authorList>
            <person name="Glass D."/>
        </authorList>
    </citation>
    <scope>NUCLEOTIDE SEQUENCE</scope>
    <source>
        <strain evidence="31">LTLLF</strain>
        <tissue evidence="31">Muscle</tissue>
    </source>
</reference>
<comment type="subcellular location">
    <subcellularLocation>
        <location evidence="2">Cell membrane</location>
        <topology evidence="2">Multi-pass membrane protein</topology>
    </subcellularLocation>
    <subcellularLocation>
        <location evidence="1">Secreted</location>
        <location evidence="1">Extracellular space</location>
        <location evidence="1">Extracellular matrix</location>
    </subcellularLocation>
</comment>
<dbReference type="Gene3D" id="2.60.120.200">
    <property type="match status" value="1"/>
</dbReference>
<feature type="compositionally biased region" description="Gly residues" evidence="25">
    <location>
        <begin position="2558"/>
        <end position="2567"/>
    </location>
</feature>
<evidence type="ECO:0000256" key="17">
    <source>
        <dbReference type="ARBA" id="ARBA00023170"/>
    </source>
</evidence>
<dbReference type="FunFam" id="2.20.100.10:FF:000012">
    <property type="entry name" value="Adhesion G protein-coupled receptor B2"/>
    <property type="match status" value="1"/>
</dbReference>
<keyword evidence="15 26" id="KW-0472">Membrane</keyword>
<keyword evidence="18" id="KW-0325">Glycoprotein</keyword>
<evidence type="ECO:0000313" key="32">
    <source>
        <dbReference type="Proteomes" id="UP000710432"/>
    </source>
</evidence>
<accession>A0A8J6G2S3</accession>
<feature type="signal peptide" evidence="27">
    <location>
        <begin position="1"/>
        <end position="20"/>
    </location>
</feature>
<dbReference type="SUPFAM" id="SSF49899">
    <property type="entry name" value="Concanavalin A-like lectins/glucanases"/>
    <property type="match status" value="1"/>
</dbReference>
<dbReference type="Proteomes" id="UP000710432">
    <property type="component" value="Unassembled WGS sequence"/>
</dbReference>
<dbReference type="SMART" id="SM00210">
    <property type="entry name" value="TSPN"/>
    <property type="match status" value="1"/>
</dbReference>
<evidence type="ECO:0000256" key="8">
    <source>
        <dbReference type="ARBA" id="ARBA00022692"/>
    </source>
</evidence>
<evidence type="ECO:0000259" key="30">
    <source>
        <dbReference type="PROSITE" id="PS50261"/>
    </source>
</evidence>
<feature type="compositionally biased region" description="Pro residues" evidence="25">
    <location>
        <begin position="2458"/>
        <end position="2477"/>
    </location>
</feature>
<dbReference type="InterPro" id="IPR017981">
    <property type="entry name" value="GPCR_2-like_7TM"/>
</dbReference>
<evidence type="ECO:0000259" key="28">
    <source>
        <dbReference type="PROSITE" id="PS50221"/>
    </source>
</evidence>
<keyword evidence="12 26" id="KW-1133">Transmembrane helix</keyword>
<evidence type="ECO:0000256" key="21">
    <source>
        <dbReference type="ARBA" id="ARBA00049648"/>
    </source>
</evidence>
<dbReference type="FunFam" id="1.25.40.610:FF:000002">
    <property type="entry name" value="Adhesion G protein-coupled receptor B2"/>
    <property type="match status" value="1"/>
</dbReference>
<proteinExistence type="inferred from homology"/>
<dbReference type="SMART" id="SM00209">
    <property type="entry name" value="TSP1"/>
    <property type="match status" value="4"/>
</dbReference>
<feature type="domain" description="G-protein coupled receptors family 2 profile 1" evidence="29">
    <location>
        <begin position="480"/>
        <end position="550"/>
    </location>
</feature>
<organism evidence="31 32">
    <name type="scientific">Microtus ochrogaster</name>
    <name type="common">Prairie vole</name>
    <dbReference type="NCBI Taxonomy" id="79684"/>
    <lineage>
        <taxon>Eukaryota</taxon>
        <taxon>Metazoa</taxon>
        <taxon>Chordata</taxon>
        <taxon>Craniata</taxon>
        <taxon>Vertebrata</taxon>
        <taxon>Euteleostomi</taxon>
        <taxon>Mammalia</taxon>
        <taxon>Eutheria</taxon>
        <taxon>Euarchontoglires</taxon>
        <taxon>Glires</taxon>
        <taxon>Rodentia</taxon>
        <taxon>Myomorpha</taxon>
        <taxon>Muroidea</taxon>
        <taxon>Cricetidae</taxon>
        <taxon>Arvicolinae</taxon>
        <taxon>Microtus</taxon>
    </lineage>
</organism>
<keyword evidence="13" id="KW-0297">G-protein coupled receptor</keyword>
<evidence type="ECO:0000313" key="31">
    <source>
        <dbReference type="EMBL" id="KAH0503209.1"/>
    </source>
</evidence>
<feature type="transmembrane region" description="Helical" evidence="26">
    <location>
        <begin position="928"/>
        <end position="946"/>
    </location>
</feature>
<feature type="compositionally biased region" description="Basic and acidic residues" evidence="25">
    <location>
        <begin position="1308"/>
        <end position="1318"/>
    </location>
</feature>
<evidence type="ECO:0000256" key="19">
    <source>
        <dbReference type="ARBA" id="ARBA00023224"/>
    </source>
</evidence>
<dbReference type="SMART" id="SM00303">
    <property type="entry name" value="GPS"/>
    <property type="match status" value="1"/>
</dbReference>
<feature type="compositionally biased region" description="Low complexity" evidence="25">
    <location>
        <begin position="729"/>
        <end position="743"/>
    </location>
</feature>
<evidence type="ECO:0000256" key="24">
    <source>
        <dbReference type="ARBA" id="ARBA00074547"/>
    </source>
</evidence>
<feature type="compositionally biased region" description="Low complexity" evidence="25">
    <location>
        <begin position="2592"/>
        <end position="2601"/>
    </location>
</feature>
<keyword evidence="6" id="KW-0272">Extracellular matrix</keyword>
<gene>
    <name evidence="31" type="ORF">LTLLF_188445</name>
</gene>
<feature type="compositionally biased region" description="Basic and acidic residues" evidence="25">
    <location>
        <begin position="2070"/>
        <end position="2079"/>
    </location>
</feature>